<dbReference type="InterPro" id="IPR002300">
    <property type="entry name" value="aa-tRNA-synth_Ia"/>
</dbReference>
<evidence type="ECO:0000256" key="5">
    <source>
        <dbReference type="ARBA" id="ARBA00022840"/>
    </source>
</evidence>
<evidence type="ECO:0000256" key="2">
    <source>
        <dbReference type="ARBA" id="ARBA00013164"/>
    </source>
</evidence>
<dbReference type="Gene3D" id="3.90.740.10">
    <property type="entry name" value="Valyl/Leucyl/Isoleucyl-tRNA synthetase, editing domain"/>
    <property type="match status" value="1"/>
</dbReference>
<feature type="domain" description="Aminoacyl-tRNA synthetase class Ia" evidence="10">
    <location>
        <begin position="120"/>
        <end position="488"/>
    </location>
</feature>
<keyword evidence="3" id="KW-0436">Ligase</keyword>
<dbReference type="EnsemblPlants" id="AUR62007554-RA">
    <property type="protein sequence ID" value="AUR62007554-RA:cds"/>
    <property type="gene ID" value="AUR62007554"/>
</dbReference>
<evidence type="ECO:0000313" key="11">
    <source>
        <dbReference type="EnsemblPlants" id="AUR62007554-RA:cds"/>
    </source>
</evidence>
<evidence type="ECO:0000256" key="9">
    <source>
        <dbReference type="SAM" id="MobiDB-lite"/>
    </source>
</evidence>
<dbReference type="FunFam" id="3.90.740.10:FF:000001">
    <property type="entry name" value="Leucine--tRNA ligase, cytoplasmic"/>
    <property type="match status" value="1"/>
</dbReference>
<feature type="compositionally biased region" description="Acidic residues" evidence="9">
    <location>
        <begin position="72"/>
        <end position="85"/>
    </location>
</feature>
<keyword evidence="12" id="KW-1185">Reference proteome</keyword>
<evidence type="ECO:0000256" key="1">
    <source>
        <dbReference type="ARBA" id="ARBA00005594"/>
    </source>
</evidence>
<dbReference type="GO" id="GO:0002161">
    <property type="term" value="F:aminoacyl-tRNA deacylase activity"/>
    <property type="evidence" value="ECO:0007669"/>
    <property type="project" value="InterPro"/>
</dbReference>
<reference evidence="11" key="1">
    <citation type="journal article" date="2017" name="Nature">
        <title>The genome of Chenopodium quinoa.</title>
        <authorList>
            <person name="Jarvis D.E."/>
            <person name="Ho Y.S."/>
            <person name="Lightfoot D.J."/>
            <person name="Schmoeckel S.M."/>
            <person name="Li B."/>
            <person name="Borm T.J.A."/>
            <person name="Ohyanagi H."/>
            <person name="Mineta K."/>
            <person name="Michell C.T."/>
            <person name="Saber N."/>
            <person name="Kharbatia N.M."/>
            <person name="Rupper R.R."/>
            <person name="Sharp A.R."/>
            <person name="Dally N."/>
            <person name="Boughton B.A."/>
            <person name="Woo Y.H."/>
            <person name="Gao G."/>
            <person name="Schijlen E.G.W.M."/>
            <person name="Guo X."/>
            <person name="Momin A.A."/>
            <person name="Negrao S."/>
            <person name="Al-Babili S."/>
            <person name="Gehring C."/>
            <person name="Roessner U."/>
            <person name="Jung C."/>
            <person name="Murphy K."/>
            <person name="Arold S.T."/>
            <person name="Gojobori T."/>
            <person name="van der Linden C.G."/>
            <person name="van Loo E.N."/>
            <person name="Jellen E.N."/>
            <person name="Maughan P.J."/>
            <person name="Tester M."/>
        </authorList>
    </citation>
    <scope>NUCLEOTIDE SEQUENCE [LARGE SCALE GENOMIC DNA]</scope>
    <source>
        <strain evidence="11">cv. PI 614886</strain>
    </source>
</reference>
<reference evidence="11" key="2">
    <citation type="submission" date="2021-03" db="UniProtKB">
        <authorList>
            <consortium name="EnsemblPlants"/>
        </authorList>
    </citation>
    <scope>IDENTIFICATION</scope>
</reference>
<accession>A0A803L6R5</accession>
<keyword evidence="5" id="KW-0067">ATP-binding</keyword>
<organism evidence="11 12">
    <name type="scientific">Chenopodium quinoa</name>
    <name type="common">Quinoa</name>
    <dbReference type="NCBI Taxonomy" id="63459"/>
    <lineage>
        <taxon>Eukaryota</taxon>
        <taxon>Viridiplantae</taxon>
        <taxon>Streptophyta</taxon>
        <taxon>Embryophyta</taxon>
        <taxon>Tracheophyta</taxon>
        <taxon>Spermatophyta</taxon>
        <taxon>Magnoliopsida</taxon>
        <taxon>eudicotyledons</taxon>
        <taxon>Gunneridae</taxon>
        <taxon>Pentapetalae</taxon>
        <taxon>Caryophyllales</taxon>
        <taxon>Chenopodiaceae</taxon>
        <taxon>Chenopodioideae</taxon>
        <taxon>Atripliceae</taxon>
        <taxon>Chenopodium</taxon>
    </lineage>
</organism>
<name>A0A803L6R5_CHEQI</name>
<comment type="similarity">
    <text evidence="1">Belongs to the class-I aminoacyl-tRNA synthetase family.</text>
</comment>
<dbReference type="Proteomes" id="UP000596660">
    <property type="component" value="Unplaced"/>
</dbReference>
<feature type="region of interest" description="Disordered" evidence="9">
    <location>
        <begin position="67"/>
        <end position="101"/>
    </location>
</feature>
<dbReference type="SUPFAM" id="SSF52374">
    <property type="entry name" value="Nucleotidylyl transferase"/>
    <property type="match status" value="1"/>
</dbReference>
<dbReference type="GO" id="GO:0006429">
    <property type="term" value="P:leucyl-tRNA aminoacylation"/>
    <property type="evidence" value="ECO:0007669"/>
    <property type="project" value="InterPro"/>
</dbReference>
<dbReference type="PANTHER" id="PTHR45794">
    <property type="entry name" value="LEUCYL-TRNA SYNTHETASE"/>
    <property type="match status" value="1"/>
</dbReference>
<evidence type="ECO:0000313" key="12">
    <source>
        <dbReference type="Proteomes" id="UP000596660"/>
    </source>
</evidence>
<protein>
    <recommendedName>
        <fullName evidence="2">leucine--tRNA ligase</fullName>
        <ecNumber evidence="2">6.1.1.4</ecNumber>
    </recommendedName>
    <alternativeName>
        <fullName evidence="8">Leucyl-tRNA synthetase</fullName>
    </alternativeName>
</protein>
<dbReference type="Pfam" id="PF00133">
    <property type="entry name" value="tRNA-synt_1"/>
    <property type="match status" value="1"/>
</dbReference>
<evidence type="ECO:0000256" key="6">
    <source>
        <dbReference type="ARBA" id="ARBA00022917"/>
    </source>
</evidence>
<keyword evidence="7" id="KW-0030">Aminoacyl-tRNA synthetase</keyword>
<dbReference type="OMA" id="YLRIGHA"/>
<dbReference type="InterPro" id="IPR004493">
    <property type="entry name" value="Leu-tRNA-synth_Ia_arc/euk"/>
</dbReference>
<evidence type="ECO:0000256" key="8">
    <source>
        <dbReference type="ARBA" id="ARBA00030520"/>
    </source>
</evidence>
<evidence type="ECO:0000256" key="3">
    <source>
        <dbReference type="ARBA" id="ARBA00022598"/>
    </source>
</evidence>
<dbReference type="InterPro" id="IPR009008">
    <property type="entry name" value="Val/Leu/Ile-tRNA-synth_edit"/>
</dbReference>
<proteinExistence type="inferred from homology"/>
<dbReference type="SUPFAM" id="SSF50677">
    <property type="entry name" value="ValRS/IleRS/LeuRS editing domain"/>
    <property type="match status" value="1"/>
</dbReference>
<dbReference type="GO" id="GO:0004823">
    <property type="term" value="F:leucine-tRNA ligase activity"/>
    <property type="evidence" value="ECO:0007669"/>
    <property type="project" value="UniProtKB-EC"/>
</dbReference>
<dbReference type="AlphaFoldDB" id="A0A803L6R5"/>
<dbReference type="GO" id="GO:0005524">
    <property type="term" value="F:ATP binding"/>
    <property type="evidence" value="ECO:0007669"/>
    <property type="project" value="UniProtKB-KW"/>
</dbReference>
<dbReference type="EC" id="6.1.1.4" evidence="2"/>
<sequence>MVDGSKSLVKRDRLLDIESKVEFAAAYHRLRGGNVLFPFGFHCTGMPIKAAADKLARESQLFGDPPEFPSAVEEEVSQPSEEEDLNAGSQPAPDKFRGKKSKAAAKTSTTLYQWEIMRIQDLKAFGLGVDWRRSFVTTDVNPYFDSFVRWQMRKLKAAGLLVKGSKPQEYTIIKMEVVPPFPAKLSTLEGRKVYLAAATLRPETMYGQTNAWVLPEGKYGAVEINETDVYVVTERAALNLTYQTYSRVPEKPTCLVELTGHELIGLPLKSPLAQNEVIYTLPMLTILTDKEIVTSVPSDAPDDYMALHDLKAKPALQAKFGVKDEWILPYNIIPIIDIPEFGDKPAEKVCTDLKIKSQNEKDKLAEAKRLTYLKGFTEGTMLVGEFSGEKVQDAKPKVRRKLLETGEAILYSEPEKKVMSRSGDECVVALTDQWYITYGEPEWKELAKECLDNMNCYSDETRHGFEHTLSWLNQWACSRSFSLGTRIPWDE</sequence>
<keyword evidence="6" id="KW-0648">Protein biosynthesis</keyword>
<evidence type="ECO:0000256" key="7">
    <source>
        <dbReference type="ARBA" id="ARBA00023146"/>
    </source>
</evidence>
<evidence type="ECO:0000256" key="4">
    <source>
        <dbReference type="ARBA" id="ARBA00022741"/>
    </source>
</evidence>
<keyword evidence="4" id="KW-0547">Nucleotide-binding</keyword>
<dbReference type="Gramene" id="AUR62007554-RA">
    <property type="protein sequence ID" value="AUR62007554-RA:cds"/>
    <property type="gene ID" value="AUR62007554"/>
</dbReference>
<dbReference type="PANTHER" id="PTHR45794:SF1">
    <property type="entry name" value="LEUCINE--TRNA LIGASE, CYTOPLASMIC"/>
    <property type="match status" value="1"/>
</dbReference>
<evidence type="ECO:0000259" key="10">
    <source>
        <dbReference type="Pfam" id="PF00133"/>
    </source>
</evidence>